<gene>
    <name evidence="1" type="ORF">FB45DRAFT_774680</name>
</gene>
<keyword evidence="2" id="KW-1185">Reference proteome</keyword>
<accession>A0AAD7F5F2</accession>
<proteinExistence type="predicted"/>
<dbReference type="AlphaFoldDB" id="A0AAD7F5F2"/>
<reference evidence="1" key="1">
    <citation type="submission" date="2023-03" db="EMBL/GenBank/DDBJ databases">
        <title>Massive genome expansion in bonnet fungi (Mycena s.s.) driven by repeated elements and novel gene families across ecological guilds.</title>
        <authorList>
            <consortium name="Lawrence Berkeley National Laboratory"/>
            <person name="Harder C.B."/>
            <person name="Miyauchi S."/>
            <person name="Viragh M."/>
            <person name="Kuo A."/>
            <person name="Thoen E."/>
            <person name="Andreopoulos B."/>
            <person name="Lu D."/>
            <person name="Skrede I."/>
            <person name="Drula E."/>
            <person name="Henrissat B."/>
            <person name="Morin E."/>
            <person name="Kohler A."/>
            <person name="Barry K."/>
            <person name="LaButti K."/>
            <person name="Morin E."/>
            <person name="Salamov A."/>
            <person name="Lipzen A."/>
            <person name="Mereny Z."/>
            <person name="Hegedus B."/>
            <person name="Baldrian P."/>
            <person name="Stursova M."/>
            <person name="Weitz H."/>
            <person name="Taylor A."/>
            <person name="Grigoriev I.V."/>
            <person name="Nagy L.G."/>
            <person name="Martin F."/>
            <person name="Kauserud H."/>
        </authorList>
    </citation>
    <scope>NUCLEOTIDE SEQUENCE</scope>
    <source>
        <strain evidence="1">9284</strain>
    </source>
</reference>
<evidence type="ECO:0000313" key="1">
    <source>
        <dbReference type="EMBL" id="KAJ7602333.1"/>
    </source>
</evidence>
<organism evidence="1 2">
    <name type="scientific">Roridomyces roridus</name>
    <dbReference type="NCBI Taxonomy" id="1738132"/>
    <lineage>
        <taxon>Eukaryota</taxon>
        <taxon>Fungi</taxon>
        <taxon>Dikarya</taxon>
        <taxon>Basidiomycota</taxon>
        <taxon>Agaricomycotina</taxon>
        <taxon>Agaricomycetes</taxon>
        <taxon>Agaricomycetidae</taxon>
        <taxon>Agaricales</taxon>
        <taxon>Marasmiineae</taxon>
        <taxon>Mycenaceae</taxon>
        <taxon>Roridomyces</taxon>
    </lineage>
</organism>
<name>A0AAD7F5F2_9AGAR</name>
<feature type="non-terminal residue" evidence="1">
    <location>
        <position position="154"/>
    </location>
</feature>
<evidence type="ECO:0000313" key="2">
    <source>
        <dbReference type="Proteomes" id="UP001221142"/>
    </source>
</evidence>
<dbReference type="Proteomes" id="UP001221142">
    <property type="component" value="Unassembled WGS sequence"/>
</dbReference>
<dbReference type="EMBL" id="JARKIF010000233">
    <property type="protein sequence ID" value="KAJ7602333.1"/>
    <property type="molecule type" value="Genomic_DNA"/>
</dbReference>
<sequence>LPKIMPSFGKLQIVDGDSIRSASAAGDGSSPQRDKSFVRVITDPWNTKLFYGQLQRILVCQLPENDRLKGLSGARRLMALITPCKHTNGRDAALEITTYRGMSPDTVVDLQNIVAVVGRVKTRGSWKIIDRTDGLVHPEFIQELWPEEDGGQED</sequence>
<protein>
    <submittedName>
        <fullName evidence="1">Uncharacterized protein</fullName>
    </submittedName>
</protein>
<comment type="caution">
    <text evidence="1">The sequence shown here is derived from an EMBL/GenBank/DDBJ whole genome shotgun (WGS) entry which is preliminary data.</text>
</comment>